<sequence>MPFHSYLIDSGVSCGGCLVFDGAEHAFGGQSRRAAKR</sequence>
<evidence type="ECO:0000313" key="1">
    <source>
        <dbReference type="EMBL" id="EAQ79050.1"/>
    </source>
</evidence>
<organism evidence="1 2">
    <name type="scientific">Blastopirellula marina DSM 3645</name>
    <dbReference type="NCBI Taxonomy" id="314230"/>
    <lineage>
        <taxon>Bacteria</taxon>
        <taxon>Pseudomonadati</taxon>
        <taxon>Planctomycetota</taxon>
        <taxon>Planctomycetia</taxon>
        <taxon>Pirellulales</taxon>
        <taxon>Pirellulaceae</taxon>
        <taxon>Blastopirellula</taxon>
    </lineage>
</organism>
<reference evidence="1 2" key="1">
    <citation type="submission" date="2006-02" db="EMBL/GenBank/DDBJ databases">
        <authorList>
            <person name="Amann R."/>
            <person name="Ferriera S."/>
            <person name="Johnson J."/>
            <person name="Kravitz S."/>
            <person name="Halpern A."/>
            <person name="Remington K."/>
            <person name="Beeson K."/>
            <person name="Tran B."/>
            <person name="Rogers Y.-H."/>
            <person name="Friedman R."/>
            <person name="Venter J.C."/>
        </authorList>
    </citation>
    <scope>NUCLEOTIDE SEQUENCE [LARGE SCALE GENOMIC DNA]</scope>
    <source>
        <strain evidence="1 2">DSM 3645</strain>
    </source>
</reference>
<dbReference type="AlphaFoldDB" id="A3ZWS6"/>
<dbReference type="EMBL" id="AANZ01000016">
    <property type="protein sequence ID" value="EAQ79050.1"/>
    <property type="molecule type" value="Genomic_DNA"/>
</dbReference>
<proteinExistence type="predicted"/>
<evidence type="ECO:0000313" key="2">
    <source>
        <dbReference type="Proteomes" id="UP000004358"/>
    </source>
</evidence>
<protein>
    <submittedName>
        <fullName evidence="1">Uncharacterized protein</fullName>
    </submittedName>
</protein>
<accession>A3ZWS6</accession>
<dbReference type="Proteomes" id="UP000004358">
    <property type="component" value="Unassembled WGS sequence"/>
</dbReference>
<dbReference type="HOGENOM" id="CLU_3340769_0_0_0"/>
<comment type="caution">
    <text evidence="1">The sequence shown here is derived from an EMBL/GenBank/DDBJ whole genome shotgun (WGS) entry which is preliminary data.</text>
</comment>
<gene>
    <name evidence="1" type="ORF">DSM3645_13840</name>
</gene>
<name>A3ZWS6_9BACT</name>